<dbReference type="Gene3D" id="3.20.20.30">
    <property type="entry name" value="Luciferase-like domain"/>
    <property type="match status" value="1"/>
</dbReference>
<dbReference type="AlphaFoldDB" id="A0A9E6XS80"/>
<dbReference type="InterPro" id="IPR036661">
    <property type="entry name" value="Luciferase-like_sf"/>
</dbReference>
<dbReference type="SUPFAM" id="SSF51679">
    <property type="entry name" value="Bacterial luciferase-like"/>
    <property type="match status" value="1"/>
</dbReference>
<dbReference type="PANTHER" id="PTHR30137:SF8">
    <property type="entry name" value="BLR5498 PROTEIN"/>
    <property type="match status" value="1"/>
</dbReference>
<keyword evidence="1 4" id="KW-0560">Oxidoreductase</keyword>
<evidence type="ECO:0000256" key="2">
    <source>
        <dbReference type="ARBA" id="ARBA00023033"/>
    </source>
</evidence>
<protein>
    <submittedName>
        <fullName evidence="4">F420-dependent glucose-6-phosphate dehydrogenase</fullName>
        <ecNumber evidence="4">1.1.98.2</ecNumber>
    </submittedName>
</protein>
<dbReference type="PANTHER" id="PTHR30137">
    <property type="entry name" value="LUCIFERASE-LIKE MONOOXYGENASE"/>
    <property type="match status" value="1"/>
</dbReference>
<proteinExistence type="predicted"/>
<dbReference type="RefSeq" id="WP_259313505.1">
    <property type="nucleotide sequence ID" value="NZ_CP087164.1"/>
</dbReference>
<dbReference type="KEGG" id="sbae:DSM104329_00178"/>
<dbReference type="GO" id="GO:0004497">
    <property type="term" value="F:monooxygenase activity"/>
    <property type="evidence" value="ECO:0007669"/>
    <property type="project" value="UniProtKB-KW"/>
</dbReference>
<dbReference type="Pfam" id="PF00296">
    <property type="entry name" value="Bac_luciferase"/>
    <property type="match status" value="1"/>
</dbReference>
<organism evidence="4 5">
    <name type="scientific">Capillimicrobium parvum</name>
    <dbReference type="NCBI Taxonomy" id="2884022"/>
    <lineage>
        <taxon>Bacteria</taxon>
        <taxon>Bacillati</taxon>
        <taxon>Actinomycetota</taxon>
        <taxon>Thermoleophilia</taxon>
        <taxon>Solirubrobacterales</taxon>
        <taxon>Capillimicrobiaceae</taxon>
        <taxon>Capillimicrobium</taxon>
    </lineage>
</organism>
<accession>A0A9E6XS80</accession>
<dbReference type="InterPro" id="IPR011251">
    <property type="entry name" value="Luciferase-like_dom"/>
</dbReference>
<reference evidence="4" key="1">
    <citation type="journal article" date="2022" name="Int. J. Syst. Evol. Microbiol.">
        <title>Pseudomonas aegrilactucae sp. nov. and Pseudomonas morbosilactucae sp. nov., pathogens causing bacterial rot of lettuce in Japan.</title>
        <authorList>
            <person name="Sawada H."/>
            <person name="Fujikawa T."/>
            <person name="Satou M."/>
        </authorList>
    </citation>
    <scope>NUCLEOTIDE SEQUENCE</scope>
    <source>
        <strain evidence="4">0166_1</strain>
    </source>
</reference>
<keyword evidence="2" id="KW-0503">Monooxygenase</keyword>
<dbReference type="Proteomes" id="UP001162834">
    <property type="component" value="Chromosome"/>
</dbReference>
<dbReference type="EC" id="1.1.98.2" evidence="4"/>
<dbReference type="EMBL" id="CP087164">
    <property type="protein sequence ID" value="UGS33813.1"/>
    <property type="molecule type" value="Genomic_DNA"/>
</dbReference>
<gene>
    <name evidence="4" type="primary">fgd_2</name>
    <name evidence="4" type="ORF">DSM104329_00178</name>
</gene>
<evidence type="ECO:0000313" key="5">
    <source>
        <dbReference type="Proteomes" id="UP001162834"/>
    </source>
</evidence>
<feature type="domain" description="Luciferase-like" evidence="3">
    <location>
        <begin position="7"/>
        <end position="319"/>
    </location>
</feature>
<dbReference type="GO" id="GO:0005829">
    <property type="term" value="C:cytosol"/>
    <property type="evidence" value="ECO:0007669"/>
    <property type="project" value="TreeGrafter"/>
</dbReference>
<evidence type="ECO:0000313" key="4">
    <source>
        <dbReference type="EMBL" id="UGS33813.1"/>
    </source>
</evidence>
<evidence type="ECO:0000259" key="3">
    <source>
        <dbReference type="Pfam" id="PF00296"/>
    </source>
</evidence>
<dbReference type="InterPro" id="IPR050766">
    <property type="entry name" value="Bact_Lucif_Oxidored"/>
</dbReference>
<name>A0A9E6XS80_9ACTN</name>
<dbReference type="GO" id="GO:0052749">
    <property type="term" value="F:glucose-6-phosphate dehydrogenase (coenzyme F420) activity"/>
    <property type="evidence" value="ECO:0007669"/>
    <property type="project" value="UniProtKB-EC"/>
</dbReference>
<sequence length="367" mass="41794">MDQSLRFGSYVEFQCPPGGDHAELIWDVIAIGEQSDRLGFEVFTCLEHDWFEQFAIMPAPLPLFTTLAQRTRNLTFRAMCHTLPLHNPFVLAGELATADILLDGRFEVGVGRGHAWLQEPANIVLEENVERYKECLDILELAWTNDRFDYDGKYYTADQLSVVPKPIQKPHPKIFQVGTSAKWFQRAAEREYGVALGGPAPTSVFREPAKLYRQLCEEQGTKPFLSWIKAIYLDEDEDRAMEEARESVLNFIKFNVSPIHSLARTSPQEKQKLIDAGYAFYAADDFPDTEKLSFEQLVDLGIVFVGTPEKVGDQLLELWDEFRFEELLTISHFGGTQRWQSMKTQSLFARDIMPRLREATTAAGAAV</sequence>
<keyword evidence="5" id="KW-1185">Reference proteome</keyword>
<dbReference type="GO" id="GO:0016705">
    <property type="term" value="F:oxidoreductase activity, acting on paired donors, with incorporation or reduction of molecular oxygen"/>
    <property type="evidence" value="ECO:0007669"/>
    <property type="project" value="InterPro"/>
</dbReference>
<evidence type="ECO:0000256" key="1">
    <source>
        <dbReference type="ARBA" id="ARBA00023002"/>
    </source>
</evidence>